<accession>A0A0P7J7W1</accession>
<dbReference type="Pfam" id="PF00903">
    <property type="entry name" value="Glyoxalase"/>
    <property type="match status" value="1"/>
</dbReference>
<dbReference type="InterPro" id="IPR052164">
    <property type="entry name" value="Anthracycline_SecMetBiosynth"/>
</dbReference>
<organism evidence="2 3">
    <name type="scientific">Aliiroseovarius crassostreae</name>
    <dbReference type="NCBI Taxonomy" id="154981"/>
    <lineage>
        <taxon>Bacteria</taxon>
        <taxon>Pseudomonadati</taxon>
        <taxon>Pseudomonadota</taxon>
        <taxon>Alphaproteobacteria</taxon>
        <taxon>Rhodobacterales</taxon>
        <taxon>Paracoccaceae</taxon>
        <taxon>Aliiroseovarius</taxon>
    </lineage>
</organism>
<dbReference type="PANTHER" id="PTHR33993">
    <property type="entry name" value="GLYOXALASE-RELATED"/>
    <property type="match status" value="1"/>
</dbReference>
<proteinExistence type="predicted"/>
<sequence>MVWTEIPVRNLQKAVAFYNAAFGWSMEIDTNSPAPMAVLGGRMDTVGGNLYEGTPAASGTGNIVHINLTCPLEDASKAWEKAGGKISSDPVEIPYGRFVYATDPDGNTIGLFEPKTT</sequence>
<dbReference type="InterPro" id="IPR004360">
    <property type="entry name" value="Glyas_Fos-R_dOase_dom"/>
</dbReference>
<dbReference type="AlphaFoldDB" id="A0A0P7J7W1"/>
<reference evidence="2 3" key="1">
    <citation type="submission" date="2015-09" db="EMBL/GenBank/DDBJ databases">
        <title>Draft genome sequence of Aliiroseovarius crassostreae CV919-312TSm, the causative agent of Roseovarius Oyster Disease (formerly Juvenile Oyster Disease).</title>
        <authorList>
            <person name="Kessner L."/>
            <person name="Spinard E."/>
            <person name="Nelson D."/>
        </authorList>
    </citation>
    <scope>NUCLEOTIDE SEQUENCE [LARGE SCALE GENOMIC DNA]</scope>
    <source>
        <strain evidence="2 3">CV919-312</strain>
    </source>
</reference>
<dbReference type="PANTHER" id="PTHR33993:SF2">
    <property type="entry name" value="VOC DOMAIN-CONTAINING PROTEIN"/>
    <property type="match status" value="1"/>
</dbReference>
<evidence type="ECO:0000313" key="3">
    <source>
        <dbReference type="Proteomes" id="UP000050471"/>
    </source>
</evidence>
<dbReference type="EMBL" id="LKBA01000004">
    <property type="protein sequence ID" value="KPN64628.1"/>
    <property type="molecule type" value="Genomic_DNA"/>
</dbReference>
<dbReference type="InterPro" id="IPR037523">
    <property type="entry name" value="VOC_core"/>
</dbReference>
<dbReference type="InterPro" id="IPR029068">
    <property type="entry name" value="Glyas_Bleomycin-R_OHBP_Dase"/>
</dbReference>
<comment type="caution">
    <text evidence="2">The sequence shown here is derived from an EMBL/GenBank/DDBJ whole genome shotgun (WGS) entry which is preliminary data.</text>
</comment>
<dbReference type="OrthoDB" id="9793039at2"/>
<keyword evidence="3" id="KW-1185">Reference proteome</keyword>
<evidence type="ECO:0000259" key="1">
    <source>
        <dbReference type="PROSITE" id="PS51819"/>
    </source>
</evidence>
<dbReference type="Proteomes" id="UP000050471">
    <property type="component" value="Unassembled WGS sequence"/>
</dbReference>
<feature type="domain" description="VOC" evidence="1">
    <location>
        <begin position="1"/>
        <end position="114"/>
    </location>
</feature>
<dbReference type="STRING" id="154981.AKJ29_17400"/>
<evidence type="ECO:0000313" key="2">
    <source>
        <dbReference type="EMBL" id="KPN64628.1"/>
    </source>
</evidence>
<dbReference type="SUPFAM" id="SSF54593">
    <property type="entry name" value="Glyoxalase/Bleomycin resistance protein/Dihydroxybiphenyl dioxygenase"/>
    <property type="match status" value="1"/>
</dbReference>
<protein>
    <recommendedName>
        <fullName evidence="1">VOC domain-containing protein</fullName>
    </recommendedName>
</protein>
<gene>
    <name evidence="2" type="ORF">AKJ29_17400</name>
</gene>
<dbReference type="CDD" id="cd07247">
    <property type="entry name" value="SgaA_N_like"/>
    <property type="match status" value="1"/>
</dbReference>
<dbReference type="Gene3D" id="3.10.180.10">
    <property type="entry name" value="2,3-Dihydroxybiphenyl 1,2-Dioxygenase, domain 1"/>
    <property type="match status" value="1"/>
</dbReference>
<name>A0A0P7J7W1_9RHOB</name>
<dbReference type="PROSITE" id="PS51819">
    <property type="entry name" value="VOC"/>
    <property type="match status" value="1"/>
</dbReference>